<feature type="region of interest" description="Disordered" evidence="1">
    <location>
        <begin position="1"/>
        <end position="22"/>
    </location>
</feature>
<reference evidence="2 3" key="1">
    <citation type="submission" date="2022-10" db="EMBL/GenBank/DDBJ databases">
        <title>Luteolibacter flavescens strain MCCC 1K03193, whole genome shotgun sequencing project.</title>
        <authorList>
            <person name="Zhao G."/>
            <person name="Shen L."/>
        </authorList>
    </citation>
    <scope>NUCLEOTIDE SEQUENCE [LARGE SCALE GENOMIC DNA]</scope>
    <source>
        <strain evidence="2 3">MCCC 1K03193</strain>
    </source>
</reference>
<evidence type="ECO:0000313" key="2">
    <source>
        <dbReference type="EMBL" id="MCW1885947.1"/>
    </source>
</evidence>
<name>A0ABT3FQV9_9BACT</name>
<proteinExistence type="predicted"/>
<gene>
    <name evidence="2" type="ORF">OKA04_14505</name>
</gene>
<evidence type="ECO:0000256" key="1">
    <source>
        <dbReference type="SAM" id="MobiDB-lite"/>
    </source>
</evidence>
<keyword evidence="3" id="KW-1185">Reference proteome</keyword>
<dbReference type="EMBL" id="JAPDDS010000007">
    <property type="protein sequence ID" value="MCW1885947.1"/>
    <property type="molecule type" value="Genomic_DNA"/>
</dbReference>
<protein>
    <submittedName>
        <fullName evidence="2">Uncharacterized protein</fullName>
    </submittedName>
</protein>
<organism evidence="2 3">
    <name type="scientific">Luteolibacter flavescens</name>
    <dbReference type="NCBI Taxonomy" id="1859460"/>
    <lineage>
        <taxon>Bacteria</taxon>
        <taxon>Pseudomonadati</taxon>
        <taxon>Verrucomicrobiota</taxon>
        <taxon>Verrucomicrobiia</taxon>
        <taxon>Verrucomicrobiales</taxon>
        <taxon>Verrucomicrobiaceae</taxon>
        <taxon>Luteolibacter</taxon>
    </lineage>
</organism>
<feature type="region of interest" description="Disordered" evidence="1">
    <location>
        <begin position="57"/>
        <end position="79"/>
    </location>
</feature>
<evidence type="ECO:0000313" key="3">
    <source>
        <dbReference type="Proteomes" id="UP001207930"/>
    </source>
</evidence>
<dbReference type="Proteomes" id="UP001207930">
    <property type="component" value="Unassembled WGS sequence"/>
</dbReference>
<comment type="caution">
    <text evidence="2">The sequence shown here is derived from an EMBL/GenBank/DDBJ whole genome shotgun (WGS) entry which is preliminary data.</text>
</comment>
<sequence>MAPPYVDEDANESMVEQGLETAENEVRDIVADSYEEGALESSESSELLDDIDYVEAEEDEDEAPELDAIHGDASPENDK</sequence>
<accession>A0ABT3FQV9</accession>
<feature type="compositionally biased region" description="Acidic residues" evidence="1">
    <location>
        <begin position="1"/>
        <end position="11"/>
    </location>
</feature>